<reference evidence="2" key="1">
    <citation type="submission" date="2023-05" db="EMBL/GenBank/DDBJ databases">
        <title>Comparative genomics of Bacillaceae isolates and their secondary metabolite potential.</title>
        <authorList>
            <person name="Song L."/>
            <person name="Nielsen L.J."/>
            <person name="Mohite O."/>
            <person name="Xu X."/>
            <person name="Weber T."/>
            <person name="Kovacs A.T."/>
        </authorList>
    </citation>
    <scope>NUCLEOTIDE SEQUENCE</scope>
    <source>
        <strain evidence="2">B2_4</strain>
    </source>
</reference>
<name>A0AA95KZU2_9BACL</name>
<dbReference type="AlphaFoldDB" id="A0AA95KZU2"/>
<gene>
    <name evidence="2" type="ORF">QNH46_13810</name>
</gene>
<organism evidence="2 3">
    <name type="scientific">Paenibacillus woosongensis</name>
    <dbReference type="NCBI Taxonomy" id="307580"/>
    <lineage>
        <taxon>Bacteria</taxon>
        <taxon>Bacillati</taxon>
        <taxon>Bacillota</taxon>
        <taxon>Bacilli</taxon>
        <taxon>Bacillales</taxon>
        <taxon>Paenibacillaceae</taxon>
        <taxon>Paenibacillus</taxon>
    </lineage>
</organism>
<dbReference type="RefSeq" id="WP_283924836.1">
    <property type="nucleotide sequence ID" value="NZ_CP126084.1"/>
</dbReference>
<evidence type="ECO:0000313" key="3">
    <source>
        <dbReference type="Proteomes" id="UP001177943"/>
    </source>
</evidence>
<feature type="compositionally biased region" description="Basic and acidic residues" evidence="1">
    <location>
        <begin position="9"/>
        <end position="22"/>
    </location>
</feature>
<dbReference type="InterPro" id="IPR025623">
    <property type="entry name" value="YusW"/>
</dbReference>
<dbReference type="Pfam" id="PF14039">
    <property type="entry name" value="YusW"/>
    <property type="match status" value="1"/>
</dbReference>
<protein>
    <submittedName>
        <fullName evidence="2">YusW family protein</fullName>
    </submittedName>
</protein>
<dbReference type="Proteomes" id="UP001177943">
    <property type="component" value="Chromosome"/>
</dbReference>
<dbReference type="EMBL" id="CP126084">
    <property type="protein sequence ID" value="WHX47244.1"/>
    <property type="molecule type" value="Genomic_DNA"/>
</dbReference>
<accession>A0AA95KZU2</accession>
<evidence type="ECO:0000256" key="1">
    <source>
        <dbReference type="SAM" id="MobiDB-lite"/>
    </source>
</evidence>
<dbReference type="KEGG" id="pwn:QNH46_13810"/>
<proteinExistence type="predicted"/>
<sequence>MQISWTSGTKDKVEDKRPEAKPNPEQNAGGIVEFEFEAGLTGKQKVQLEYKQKKGAAQAEVEISAKKDKEKLKGQQAVQYVEKLLGEAGLTDSMSSREAAEKLMTALDINKDQIKELGLKIKFSSGKQLKLEIDNDDEDDDEDNDDE</sequence>
<evidence type="ECO:0000313" key="2">
    <source>
        <dbReference type="EMBL" id="WHX47244.1"/>
    </source>
</evidence>
<feature type="region of interest" description="Disordered" evidence="1">
    <location>
        <begin position="1"/>
        <end position="30"/>
    </location>
</feature>